<dbReference type="AlphaFoldDB" id="J9GVY3"/>
<sequence>MKKACLLSLSLLAMSLGAHAVPAKRMVYTMKQSDGTTIQVYKHGESYCAYYTTLDGKVLYSNPDINYDLCYATVVDGKFVPTSIVAHDIADRTQAEIEFLSTCTINAASPEVLDLRGGNEGPRRVHYSSTADGLGKYGTSALGAVKSIGNAKIPVILVNYADVKLQEHSTVELYQRIMAEEGYSDKYGSVGSVRDYFVQNSYGMFNPDFKVVAAVNLSKDRSYYGANSGGSNGGDIRAEEMVIEAVELAAKQGVDFSKLPTRKAM</sequence>
<comment type="caution">
    <text evidence="2">The sequence shown here is derived from an EMBL/GenBank/DDBJ whole genome shotgun (WGS) entry which is preliminary data.</text>
</comment>
<evidence type="ECO:0000313" key="2">
    <source>
        <dbReference type="EMBL" id="EJX04750.1"/>
    </source>
</evidence>
<dbReference type="GO" id="GO:0008237">
    <property type="term" value="F:metallopeptidase activity"/>
    <property type="evidence" value="ECO:0007669"/>
    <property type="project" value="UniProtKB-KW"/>
</dbReference>
<reference evidence="2" key="1">
    <citation type="journal article" date="2012" name="PLoS ONE">
        <title>Gene sets for utilization of primary and secondary nutrition supplies in the distal gut of endangered iberian lynx.</title>
        <authorList>
            <person name="Alcaide M."/>
            <person name="Messina E."/>
            <person name="Richter M."/>
            <person name="Bargiela R."/>
            <person name="Peplies J."/>
            <person name="Huws S.A."/>
            <person name="Newbold C.J."/>
            <person name="Golyshin P.N."/>
            <person name="Simon M.A."/>
            <person name="Lopez G."/>
            <person name="Yakimov M.M."/>
            <person name="Ferrer M."/>
        </authorList>
    </citation>
    <scope>NUCLEOTIDE SEQUENCE</scope>
</reference>
<dbReference type="EMBL" id="AMCI01001699">
    <property type="protein sequence ID" value="EJX04750.1"/>
    <property type="molecule type" value="Genomic_DNA"/>
</dbReference>
<dbReference type="PANTHER" id="PTHR41775:SF1">
    <property type="entry name" value="PEPTIDASE M6-LIKE DOMAIN-CONTAINING PROTEIN"/>
    <property type="match status" value="1"/>
</dbReference>
<dbReference type="InterPro" id="IPR008757">
    <property type="entry name" value="Peptidase_M6-like_domain"/>
</dbReference>
<organism evidence="2">
    <name type="scientific">gut metagenome</name>
    <dbReference type="NCBI Taxonomy" id="749906"/>
    <lineage>
        <taxon>unclassified sequences</taxon>
        <taxon>metagenomes</taxon>
        <taxon>organismal metagenomes</taxon>
    </lineage>
</organism>
<name>J9GVY3_9ZZZZ</name>
<feature type="domain" description="Peptidase M6-like" evidence="1">
    <location>
        <begin position="165"/>
        <end position="257"/>
    </location>
</feature>
<dbReference type="GO" id="GO:0006508">
    <property type="term" value="P:proteolysis"/>
    <property type="evidence" value="ECO:0007669"/>
    <property type="project" value="UniProtKB-KW"/>
</dbReference>
<keyword evidence="2" id="KW-0645">Protease</keyword>
<accession>J9GVY3</accession>
<dbReference type="PANTHER" id="PTHR41775">
    <property type="entry name" value="SECRETED PROTEIN-RELATED"/>
    <property type="match status" value="1"/>
</dbReference>
<keyword evidence="2" id="KW-0482">Metalloprotease</keyword>
<protein>
    <submittedName>
        <fullName evidence="2">Metalloprotease domain protein, M6 family</fullName>
    </submittedName>
</protein>
<evidence type="ECO:0000259" key="1">
    <source>
        <dbReference type="Pfam" id="PF05547"/>
    </source>
</evidence>
<keyword evidence="2" id="KW-0378">Hydrolase</keyword>
<gene>
    <name evidence="2" type="ORF">EVA_07141</name>
</gene>
<dbReference type="Pfam" id="PF05547">
    <property type="entry name" value="Peptidase_M6"/>
    <property type="match status" value="1"/>
</dbReference>
<proteinExistence type="predicted"/>